<keyword evidence="4" id="KW-1185">Reference proteome</keyword>
<comment type="caution">
    <text evidence="3">The sequence shown here is derived from an EMBL/GenBank/DDBJ whole genome shotgun (WGS) entry which is preliminary data.</text>
</comment>
<sequence>MIFFRPSGSGALRLLGWILPCLRVLLVRYGGEAGTDFAAAAGAAWSRCAFARDFIIEGGAISEYAAGVRIKRSETGRAHPTIKDNAVPRVTVTVWRALIGTEEPTSSLSSSSKRARVLTNFQSGLPALLSTTQSRRQTPYPEAPLPVPSPSRSRRCQRTTISVVPTPEPPPSYRGIGDAAYSQGIKNPMIELGQKRPQESRLGEFKEKESDVEG</sequence>
<accession>A0AAN6XW70</accession>
<dbReference type="AlphaFoldDB" id="A0AAN6XW70"/>
<protein>
    <submittedName>
        <fullName evidence="3">Uncharacterized protein</fullName>
    </submittedName>
</protein>
<feature type="compositionally biased region" description="Basic and acidic residues" evidence="1">
    <location>
        <begin position="193"/>
        <end position="214"/>
    </location>
</feature>
<reference evidence="3" key="2">
    <citation type="submission" date="2023-05" db="EMBL/GenBank/DDBJ databases">
        <authorList>
            <consortium name="Lawrence Berkeley National Laboratory"/>
            <person name="Steindorff A."/>
            <person name="Hensen N."/>
            <person name="Bonometti L."/>
            <person name="Westerberg I."/>
            <person name="Brannstrom I.O."/>
            <person name="Guillou S."/>
            <person name="Cros-Aarteil S."/>
            <person name="Calhoun S."/>
            <person name="Haridas S."/>
            <person name="Kuo A."/>
            <person name="Mondo S."/>
            <person name="Pangilinan J."/>
            <person name="Riley R."/>
            <person name="Labutti K."/>
            <person name="Andreopoulos B."/>
            <person name="Lipzen A."/>
            <person name="Chen C."/>
            <person name="Yanf M."/>
            <person name="Daum C."/>
            <person name="Ng V."/>
            <person name="Clum A."/>
            <person name="Ohm R."/>
            <person name="Martin F."/>
            <person name="Silar P."/>
            <person name="Natvig D."/>
            <person name="Lalanne C."/>
            <person name="Gautier V."/>
            <person name="Ament-Velasquez S.L."/>
            <person name="Kruys A."/>
            <person name="Hutchinson M.I."/>
            <person name="Powell A.J."/>
            <person name="Barry K."/>
            <person name="Miller A.N."/>
            <person name="Grigoriev I.V."/>
            <person name="Debuchy R."/>
            <person name="Gladieux P."/>
            <person name="Thoren M.H."/>
            <person name="Johannesson H."/>
        </authorList>
    </citation>
    <scope>NUCLEOTIDE SEQUENCE</scope>
    <source>
        <strain evidence="3">CBS 315.58</strain>
    </source>
</reference>
<reference evidence="3" key="1">
    <citation type="journal article" date="2023" name="Mol. Phylogenet. Evol.">
        <title>Genome-scale phylogeny and comparative genomics of the fungal order Sordariales.</title>
        <authorList>
            <person name="Hensen N."/>
            <person name="Bonometti L."/>
            <person name="Westerberg I."/>
            <person name="Brannstrom I.O."/>
            <person name="Guillou S."/>
            <person name="Cros-Aarteil S."/>
            <person name="Calhoun S."/>
            <person name="Haridas S."/>
            <person name="Kuo A."/>
            <person name="Mondo S."/>
            <person name="Pangilinan J."/>
            <person name="Riley R."/>
            <person name="LaButti K."/>
            <person name="Andreopoulos B."/>
            <person name="Lipzen A."/>
            <person name="Chen C."/>
            <person name="Yan M."/>
            <person name="Daum C."/>
            <person name="Ng V."/>
            <person name="Clum A."/>
            <person name="Steindorff A."/>
            <person name="Ohm R.A."/>
            <person name="Martin F."/>
            <person name="Silar P."/>
            <person name="Natvig D.O."/>
            <person name="Lalanne C."/>
            <person name="Gautier V."/>
            <person name="Ament-Velasquez S.L."/>
            <person name="Kruys A."/>
            <person name="Hutchinson M.I."/>
            <person name="Powell A.J."/>
            <person name="Barry K."/>
            <person name="Miller A.N."/>
            <person name="Grigoriev I.V."/>
            <person name="Debuchy R."/>
            <person name="Gladieux P."/>
            <person name="Hiltunen Thoren M."/>
            <person name="Johannesson H."/>
        </authorList>
    </citation>
    <scope>NUCLEOTIDE SEQUENCE</scope>
    <source>
        <strain evidence="3">CBS 315.58</strain>
    </source>
</reference>
<organism evidence="3 4">
    <name type="scientific">Triangularia verruculosa</name>
    <dbReference type="NCBI Taxonomy" id="2587418"/>
    <lineage>
        <taxon>Eukaryota</taxon>
        <taxon>Fungi</taxon>
        <taxon>Dikarya</taxon>
        <taxon>Ascomycota</taxon>
        <taxon>Pezizomycotina</taxon>
        <taxon>Sordariomycetes</taxon>
        <taxon>Sordariomycetidae</taxon>
        <taxon>Sordariales</taxon>
        <taxon>Podosporaceae</taxon>
        <taxon>Triangularia</taxon>
    </lineage>
</organism>
<evidence type="ECO:0000256" key="2">
    <source>
        <dbReference type="SAM" id="SignalP"/>
    </source>
</evidence>
<keyword evidence="2" id="KW-0732">Signal</keyword>
<gene>
    <name evidence="3" type="ORF">QBC40DRAFT_291695</name>
</gene>
<name>A0AAN6XW70_9PEZI</name>
<feature type="chain" id="PRO_5042810624" evidence="2">
    <location>
        <begin position="34"/>
        <end position="214"/>
    </location>
</feature>
<evidence type="ECO:0000256" key="1">
    <source>
        <dbReference type="SAM" id="MobiDB-lite"/>
    </source>
</evidence>
<proteinExistence type="predicted"/>
<dbReference type="EMBL" id="MU863875">
    <property type="protein sequence ID" value="KAK4205667.1"/>
    <property type="molecule type" value="Genomic_DNA"/>
</dbReference>
<evidence type="ECO:0000313" key="4">
    <source>
        <dbReference type="Proteomes" id="UP001303160"/>
    </source>
</evidence>
<dbReference type="Proteomes" id="UP001303160">
    <property type="component" value="Unassembled WGS sequence"/>
</dbReference>
<evidence type="ECO:0000313" key="3">
    <source>
        <dbReference type="EMBL" id="KAK4205667.1"/>
    </source>
</evidence>
<feature type="region of interest" description="Disordered" evidence="1">
    <location>
        <begin position="131"/>
        <end position="214"/>
    </location>
</feature>
<feature type="signal peptide" evidence="2">
    <location>
        <begin position="1"/>
        <end position="33"/>
    </location>
</feature>